<evidence type="ECO:0000313" key="1">
    <source>
        <dbReference type="EMBL" id="RMY87799.1"/>
    </source>
</evidence>
<dbReference type="InterPro" id="IPR036412">
    <property type="entry name" value="HAD-like_sf"/>
</dbReference>
<name>A0A3M7FG27_HORWE</name>
<dbReference type="InterPro" id="IPR023214">
    <property type="entry name" value="HAD_sf"/>
</dbReference>
<comment type="caution">
    <text evidence="1">The sequence shown here is derived from an EMBL/GenBank/DDBJ whole genome shotgun (WGS) entry which is preliminary data.</text>
</comment>
<dbReference type="PANTHER" id="PTHR28181:SF1">
    <property type="entry name" value="COLD TOLERANCE PROTEIN 1"/>
    <property type="match status" value="1"/>
</dbReference>
<dbReference type="Proteomes" id="UP000269539">
    <property type="component" value="Unassembled WGS sequence"/>
</dbReference>
<dbReference type="AlphaFoldDB" id="A0A3M7FG27"/>
<sequence>MASPRLPHANKIPTPTLGKRSIAQPVHLVLDWDGTLTRSDTLSTLAQIAETRDKRLGQPHSPAQKWSDFTKAYMDDYQAHKKTHYPSTSSPEDYTRWLASLKDVEYASAQRISDSGFFKGCTTADVDAVARTAIESGDVRLRKGAFGLFGLLVGPEPPAGSKLSILSVNFSETWIRRCLHRVSEKLIDPAALPMFLEALSRVEIQANEIEGLDSPEGSSGKLVGEIRTADEKLRHLPQPRAAGEKVIYVGDSATDYLCLKQGKPGVWICDCPQNRLMEIAMETFKPLDCEVLPTGQGKEGVVDSFWSPDLEAVSKYVAALLTGSKSELPSLPSRQVQLECPDSARERACGQDEWHHFLDQLTQCQSVEGGTREQNESKPYCQHL</sequence>
<evidence type="ECO:0008006" key="3">
    <source>
        <dbReference type="Google" id="ProtNLM"/>
    </source>
</evidence>
<dbReference type="Gene3D" id="3.40.50.1000">
    <property type="entry name" value="HAD superfamily/HAD-like"/>
    <property type="match status" value="1"/>
</dbReference>
<dbReference type="EMBL" id="QWIO01000696">
    <property type="protein sequence ID" value="RMY87799.1"/>
    <property type="molecule type" value="Genomic_DNA"/>
</dbReference>
<evidence type="ECO:0000313" key="2">
    <source>
        <dbReference type="Proteomes" id="UP000269539"/>
    </source>
</evidence>
<organism evidence="1 2">
    <name type="scientific">Hortaea werneckii</name>
    <name type="common">Black yeast</name>
    <name type="synonym">Cladosporium werneckii</name>
    <dbReference type="NCBI Taxonomy" id="91943"/>
    <lineage>
        <taxon>Eukaryota</taxon>
        <taxon>Fungi</taxon>
        <taxon>Dikarya</taxon>
        <taxon>Ascomycota</taxon>
        <taxon>Pezizomycotina</taxon>
        <taxon>Dothideomycetes</taxon>
        <taxon>Dothideomycetidae</taxon>
        <taxon>Mycosphaerellales</taxon>
        <taxon>Teratosphaeriaceae</taxon>
        <taxon>Hortaea</taxon>
    </lineage>
</organism>
<dbReference type="InterPro" id="IPR050849">
    <property type="entry name" value="HAD-like_hydrolase_phosphatase"/>
</dbReference>
<protein>
    <recommendedName>
        <fullName evidence="3">Haloacid dehalogenase-like hydrolase</fullName>
    </recommendedName>
</protein>
<dbReference type="SUPFAM" id="SSF56784">
    <property type="entry name" value="HAD-like"/>
    <property type="match status" value="1"/>
</dbReference>
<reference evidence="1 2" key="1">
    <citation type="journal article" date="2018" name="BMC Genomics">
        <title>Genomic evidence for intraspecific hybridization in a clonal and extremely halotolerant yeast.</title>
        <authorList>
            <person name="Gostincar C."/>
            <person name="Stajich J.E."/>
            <person name="Zupancic J."/>
            <person name="Zalar P."/>
            <person name="Gunde-Cimerman N."/>
        </authorList>
    </citation>
    <scope>NUCLEOTIDE SEQUENCE [LARGE SCALE GENOMIC DNA]</scope>
    <source>
        <strain evidence="1 2">EXF-10513</strain>
    </source>
</reference>
<proteinExistence type="predicted"/>
<dbReference type="PANTHER" id="PTHR28181">
    <property type="entry name" value="UPF0655 PROTEIN YCR015C"/>
    <property type="match status" value="1"/>
</dbReference>
<accession>A0A3M7FG27</accession>
<gene>
    <name evidence="1" type="ORF">D0864_06774</name>
</gene>